<evidence type="ECO:0000313" key="3">
    <source>
        <dbReference type="Proteomes" id="UP001646157"/>
    </source>
</evidence>
<reference evidence="2 3" key="1">
    <citation type="submission" date="2021-01" db="EMBL/GenBank/DDBJ databases">
        <title>Genomic Encyclopedia of Type Strains, Phase IV (KMG-IV): sequencing the most valuable type-strain genomes for metagenomic binning, comparative biology and taxonomic classification.</title>
        <authorList>
            <person name="Goeker M."/>
        </authorList>
    </citation>
    <scope>NUCLEOTIDE SEQUENCE [LARGE SCALE GENOMIC DNA]</scope>
    <source>
        <strain evidence="2 3">DSM 24834</strain>
    </source>
</reference>
<evidence type="ECO:0000256" key="1">
    <source>
        <dbReference type="SAM" id="Phobius"/>
    </source>
</evidence>
<dbReference type="Proteomes" id="UP001646157">
    <property type="component" value="Unassembled WGS sequence"/>
</dbReference>
<proteinExistence type="predicted"/>
<keyword evidence="3" id="KW-1185">Reference proteome</keyword>
<keyword evidence="1" id="KW-0472">Membrane</keyword>
<gene>
    <name evidence="2" type="ORF">JOC86_002088</name>
</gene>
<sequence>MEINGVVGRLYKGMEWISKLVYIQFLWVLGTFSGLIIGGLFPSTLAMYTLLRKMIIQKEEFSFSKTYWQSFRREFWKSNLLGVLVGIMGFILYFYLVLLKDQEGILFTVLYILLLSLTFTMIITILFLAPVVVHYKLPTLQYVKLSFLLTISYPFHGLSMMGGLVAFYFIFSYVPGLIPFLSFSVLAWFLMFMANLAFEKNKQEVTENLSL</sequence>
<dbReference type="InterPro" id="IPR006938">
    <property type="entry name" value="DUF624"/>
</dbReference>
<feature type="transmembrane region" description="Helical" evidence="1">
    <location>
        <begin position="145"/>
        <end position="171"/>
    </location>
</feature>
<feature type="transmembrane region" description="Helical" evidence="1">
    <location>
        <begin position="20"/>
        <end position="51"/>
    </location>
</feature>
<evidence type="ECO:0000313" key="2">
    <source>
        <dbReference type="EMBL" id="MBM7585546.1"/>
    </source>
</evidence>
<feature type="transmembrane region" description="Helical" evidence="1">
    <location>
        <begin position="105"/>
        <end position="133"/>
    </location>
</feature>
<comment type="caution">
    <text evidence="2">The sequence shown here is derived from an EMBL/GenBank/DDBJ whole genome shotgun (WGS) entry which is preliminary data.</text>
</comment>
<organism evidence="2 3">
    <name type="scientific">Rossellomorea pakistanensis</name>
    <dbReference type="NCBI Taxonomy" id="992288"/>
    <lineage>
        <taxon>Bacteria</taxon>
        <taxon>Bacillati</taxon>
        <taxon>Bacillota</taxon>
        <taxon>Bacilli</taxon>
        <taxon>Bacillales</taxon>
        <taxon>Bacillaceae</taxon>
        <taxon>Rossellomorea</taxon>
    </lineage>
</organism>
<dbReference type="EMBL" id="JAFBDZ010000002">
    <property type="protein sequence ID" value="MBM7585546.1"/>
    <property type="molecule type" value="Genomic_DNA"/>
</dbReference>
<dbReference type="Pfam" id="PF04854">
    <property type="entry name" value="DUF624"/>
    <property type="match status" value="1"/>
</dbReference>
<protein>
    <submittedName>
        <fullName evidence="2">Membrane protein YesL</fullName>
    </submittedName>
</protein>
<name>A0ABS2NCH6_9BACI</name>
<feature type="transmembrane region" description="Helical" evidence="1">
    <location>
        <begin position="177"/>
        <end position="198"/>
    </location>
</feature>
<keyword evidence="1" id="KW-1133">Transmembrane helix</keyword>
<accession>A0ABS2NCH6</accession>
<feature type="transmembrane region" description="Helical" evidence="1">
    <location>
        <begin position="80"/>
        <end position="99"/>
    </location>
</feature>
<keyword evidence="1" id="KW-0812">Transmembrane</keyword>
<dbReference type="RefSeq" id="WP_205171727.1">
    <property type="nucleotide sequence ID" value="NZ_JAFBDZ010000002.1"/>
</dbReference>